<dbReference type="InterPro" id="IPR013830">
    <property type="entry name" value="SGNH_hydro"/>
</dbReference>
<name>A0A7W7FWC8_9PSEU</name>
<proteinExistence type="predicted"/>
<feature type="active site" evidence="1">
    <location>
        <position position="260"/>
    </location>
</feature>
<dbReference type="GO" id="GO:0019433">
    <property type="term" value="P:triglyceride catabolic process"/>
    <property type="evidence" value="ECO:0007669"/>
    <property type="project" value="TreeGrafter"/>
</dbReference>
<keyword evidence="6" id="KW-1185">Reference proteome</keyword>
<sequence length="279" mass="28929">MRMRARAAAALAMTAAALLVGPGAQADSPEYVALGDSAAAGPLIPHQNMNLACLRSDRNYPAVAAKALGASLRDVTCSGATTADFAGRRLGFIAPQFDALKPSTDLVSVTIGANDSGLFQQALTCINLLPEPIGLSCADRLTAGGRDQLAAAVDAWAPKFGAALDEIRKRSPQAKIVVTGYGTYIRPEGCHPVQPVWARDGRYLQGVMDRISAAARTQAQQRGARFVDFAAVTVGHDICAAPAQRYLEGLIPTSPAAPLHPNAQGMAAFGKAIVAAARG</sequence>
<evidence type="ECO:0000313" key="6">
    <source>
        <dbReference type="Proteomes" id="UP000533598"/>
    </source>
</evidence>
<dbReference type="Proteomes" id="UP000533598">
    <property type="component" value="Unassembled WGS sequence"/>
</dbReference>
<dbReference type="GO" id="GO:0004806">
    <property type="term" value="F:triacylglycerol lipase activity"/>
    <property type="evidence" value="ECO:0007669"/>
    <property type="project" value="TreeGrafter"/>
</dbReference>
<evidence type="ECO:0000256" key="2">
    <source>
        <dbReference type="PIRSR" id="PIRSR637460-2"/>
    </source>
</evidence>
<keyword evidence="2" id="KW-1015">Disulfide bond</keyword>
<dbReference type="PANTHER" id="PTHR37981:SF1">
    <property type="entry name" value="SGNH HYDROLASE-TYPE ESTERASE DOMAIN-CONTAINING PROTEIN"/>
    <property type="match status" value="1"/>
</dbReference>
<feature type="chain" id="PRO_5031139754" evidence="3">
    <location>
        <begin position="27"/>
        <end position="279"/>
    </location>
</feature>
<feature type="domain" description="SGNH hydrolase-type esterase" evidence="4">
    <location>
        <begin position="33"/>
        <end position="268"/>
    </location>
</feature>
<comment type="caution">
    <text evidence="5">The sequence shown here is derived from an EMBL/GenBank/DDBJ whole genome shotgun (WGS) entry which is preliminary data.</text>
</comment>
<evidence type="ECO:0000259" key="4">
    <source>
        <dbReference type="Pfam" id="PF13472"/>
    </source>
</evidence>
<keyword evidence="3" id="KW-0732">Signal</keyword>
<dbReference type="Gene3D" id="3.40.50.1110">
    <property type="entry name" value="SGNH hydrolase"/>
    <property type="match status" value="1"/>
</dbReference>
<organism evidence="5 6">
    <name type="scientific">Crossiella cryophila</name>
    <dbReference type="NCBI Taxonomy" id="43355"/>
    <lineage>
        <taxon>Bacteria</taxon>
        <taxon>Bacillati</taxon>
        <taxon>Actinomycetota</taxon>
        <taxon>Actinomycetes</taxon>
        <taxon>Pseudonocardiales</taxon>
        <taxon>Pseudonocardiaceae</taxon>
        <taxon>Crossiella</taxon>
    </lineage>
</organism>
<dbReference type="Pfam" id="PF13472">
    <property type="entry name" value="Lipase_GDSL_2"/>
    <property type="match status" value="1"/>
</dbReference>
<feature type="disulfide bond" evidence="2">
    <location>
        <begin position="53"/>
        <end position="77"/>
    </location>
</feature>
<dbReference type="CDD" id="cd01823">
    <property type="entry name" value="SEST_like"/>
    <property type="match status" value="1"/>
</dbReference>
<evidence type="ECO:0000256" key="3">
    <source>
        <dbReference type="SAM" id="SignalP"/>
    </source>
</evidence>
<reference evidence="5 6" key="1">
    <citation type="submission" date="2020-08" db="EMBL/GenBank/DDBJ databases">
        <title>Sequencing the genomes of 1000 actinobacteria strains.</title>
        <authorList>
            <person name="Klenk H.-P."/>
        </authorList>
    </citation>
    <scope>NUCLEOTIDE SEQUENCE [LARGE SCALE GENOMIC DNA]</scope>
    <source>
        <strain evidence="5 6">DSM 44230</strain>
    </source>
</reference>
<feature type="disulfide bond" evidence="2">
    <location>
        <begin position="190"/>
        <end position="239"/>
    </location>
</feature>
<accession>A0A7W7FWC8</accession>
<evidence type="ECO:0000256" key="1">
    <source>
        <dbReference type="PIRSR" id="PIRSR637460-1"/>
    </source>
</evidence>
<feature type="disulfide bond" evidence="2">
    <location>
        <begin position="125"/>
        <end position="137"/>
    </location>
</feature>
<dbReference type="EMBL" id="JACHMH010000001">
    <property type="protein sequence ID" value="MBB4679925.1"/>
    <property type="molecule type" value="Genomic_DNA"/>
</dbReference>
<feature type="signal peptide" evidence="3">
    <location>
        <begin position="1"/>
        <end position="26"/>
    </location>
</feature>
<dbReference type="InterPro" id="IPR036514">
    <property type="entry name" value="SGNH_hydro_sf"/>
</dbReference>
<protein>
    <submittedName>
        <fullName evidence="5">Lysophospholipase L1-like esterase</fullName>
    </submittedName>
</protein>
<dbReference type="PANTHER" id="PTHR37981">
    <property type="entry name" value="LIPASE 2"/>
    <property type="match status" value="1"/>
</dbReference>
<evidence type="ECO:0000313" key="5">
    <source>
        <dbReference type="EMBL" id="MBB4679925.1"/>
    </source>
</evidence>
<dbReference type="AlphaFoldDB" id="A0A7W7FWC8"/>
<dbReference type="InterPro" id="IPR037460">
    <property type="entry name" value="SEST-like"/>
</dbReference>
<dbReference type="SUPFAM" id="SSF52266">
    <property type="entry name" value="SGNH hydrolase"/>
    <property type="match status" value="1"/>
</dbReference>
<gene>
    <name evidence="5" type="ORF">HNR67_006043</name>
</gene>
<dbReference type="RefSeq" id="WP_246492631.1">
    <property type="nucleotide sequence ID" value="NZ_BAAAUI010000017.1"/>
</dbReference>
<feature type="active site" description="Nucleophile" evidence="1">
    <location>
        <position position="37"/>
    </location>
</feature>